<dbReference type="Gene3D" id="3.40.50.80">
    <property type="entry name" value="Nucleotide-binding domain of ferredoxin-NADP reductase (FNR) module"/>
    <property type="match status" value="1"/>
</dbReference>
<dbReference type="PROSITE" id="PS51384">
    <property type="entry name" value="FAD_FR"/>
    <property type="match status" value="1"/>
</dbReference>
<dbReference type="InterPro" id="IPR039261">
    <property type="entry name" value="FNR_nucleotide-bd"/>
</dbReference>
<evidence type="ECO:0000313" key="2">
    <source>
        <dbReference type="EMBL" id="MFC4555425.1"/>
    </source>
</evidence>
<feature type="domain" description="FAD-binding FR-type" evidence="1">
    <location>
        <begin position="16"/>
        <end position="137"/>
    </location>
</feature>
<dbReference type="InterPro" id="IPR017938">
    <property type="entry name" value="Riboflavin_synthase-like_b-brl"/>
</dbReference>
<organism evidence="2 3">
    <name type="scientific">Georgenia faecalis</name>
    <dbReference type="NCBI Taxonomy" id="2483799"/>
    <lineage>
        <taxon>Bacteria</taxon>
        <taxon>Bacillati</taxon>
        <taxon>Actinomycetota</taxon>
        <taxon>Actinomycetes</taxon>
        <taxon>Micrococcales</taxon>
        <taxon>Bogoriellaceae</taxon>
        <taxon>Georgenia</taxon>
    </lineage>
</organism>
<dbReference type="CDD" id="cd06193">
    <property type="entry name" value="siderophore_interacting"/>
    <property type="match status" value="1"/>
</dbReference>
<dbReference type="RefSeq" id="WP_122823868.1">
    <property type="nucleotide sequence ID" value="NZ_CP033325.1"/>
</dbReference>
<dbReference type="PANTHER" id="PTHR30157:SF0">
    <property type="entry name" value="NADPH-DEPENDENT FERRIC-CHELATE REDUCTASE"/>
    <property type="match status" value="1"/>
</dbReference>
<dbReference type="Pfam" id="PF08021">
    <property type="entry name" value="FAD_binding_9"/>
    <property type="match status" value="1"/>
</dbReference>
<dbReference type="Gene3D" id="2.40.30.10">
    <property type="entry name" value="Translation factors"/>
    <property type="match status" value="1"/>
</dbReference>
<gene>
    <name evidence="2" type="ORF">ACFO3F_09225</name>
</gene>
<evidence type="ECO:0000313" key="3">
    <source>
        <dbReference type="Proteomes" id="UP001595955"/>
    </source>
</evidence>
<dbReference type="InterPro" id="IPR039374">
    <property type="entry name" value="SIP_fam"/>
</dbReference>
<protein>
    <submittedName>
        <fullName evidence="2">Siderophore-interacting protein</fullName>
    </submittedName>
</protein>
<dbReference type="SUPFAM" id="SSF63380">
    <property type="entry name" value="Riboflavin synthase domain-like"/>
    <property type="match status" value="1"/>
</dbReference>
<dbReference type="InterPro" id="IPR013113">
    <property type="entry name" value="SIP_FAD-bd"/>
</dbReference>
<dbReference type="PANTHER" id="PTHR30157">
    <property type="entry name" value="FERRIC REDUCTASE, NADPH-DEPENDENT"/>
    <property type="match status" value="1"/>
</dbReference>
<dbReference type="EMBL" id="JBHSGF010000005">
    <property type="protein sequence ID" value="MFC4555425.1"/>
    <property type="molecule type" value="Genomic_DNA"/>
</dbReference>
<dbReference type="Pfam" id="PF04954">
    <property type="entry name" value="SIP"/>
    <property type="match status" value="1"/>
</dbReference>
<dbReference type="InterPro" id="IPR017927">
    <property type="entry name" value="FAD-bd_FR_type"/>
</dbReference>
<dbReference type="InterPro" id="IPR007037">
    <property type="entry name" value="SIP_rossman_dom"/>
</dbReference>
<accession>A0ABV9D9U7</accession>
<evidence type="ECO:0000259" key="1">
    <source>
        <dbReference type="PROSITE" id="PS51384"/>
    </source>
</evidence>
<proteinExistence type="predicted"/>
<comment type="caution">
    <text evidence="2">The sequence shown here is derived from an EMBL/GenBank/DDBJ whole genome shotgun (WGS) entry which is preliminary data.</text>
</comment>
<keyword evidence="3" id="KW-1185">Reference proteome</keyword>
<name>A0ABV9D9U7_9MICO</name>
<dbReference type="Proteomes" id="UP001595955">
    <property type="component" value="Unassembled WGS sequence"/>
</dbReference>
<sequence length="277" mass="29799">MNLTTVLSRERVRHELAVRHLTVVRTEDLAPGLRRITLGGDLAGFSSLGPSDHVKVFFPDPRTGELHAPRMTATGIERPEGVELISRDYTPRAWRADELDIDFVLHGDEGPASAWASAAQPGAPIVVAGPRGSRLAPAGADWHLIGSDETALPAVARWLETLSPDAVAAVLVEVPGREHEAYLADAVRRGHTITWLHRDGAAPGTTTLLADAVRALTLPDGLGFAWFGGEATSLRAVRRHLRQQLDMDPAQVDVSGYWKCGTAGFDHHAPVDPDDPA</sequence>
<reference evidence="3" key="1">
    <citation type="journal article" date="2019" name="Int. J. Syst. Evol. Microbiol.">
        <title>The Global Catalogue of Microorganisms (GCM) 10K type strain sequencing project: providing services to taxonomists for standard genome sequencing and annotation.</title>
        <authorList>
            <consortium name="The Broad Institute Genomics Platform"/>
            <consortium name="The Broad Institute Genome Sequencing Center for Infectious Disease"/>
            <person name="Wu L."/>
            <person name="Ma J."/>
        </authorList>
    </citation>
    <scope>NUCLEOTIDE SEQUENCE [LARGE SCALE GENOMIC DNA]</scope>
    <source>
        <strain evidence="3">JCM 3369</strain>
    </source>
</reference>